<evidence type="ECO:0000313" key="4">
    <source>
        <dbReference type="EMBL" id="PWZ26415.1"/>
    </source>
</evidence>
<proteinExistence type="predicted"/>
<evidence type="ECO:0000256" key="2">
    <source>
        <dbReference type="SAM" id="MobiDB-lite"/>
    </source>
</evidence>
<keyword evidence="3" id="KW-0472">Membrane</keyword>
<evidence type="ECO:0000256" key="1">
    <source>
        <dbReference type="SAM" id="Coils"/>
    </source>
</evidence>
<keyword evidence="3" id="KW-1133">Transmembrane helix</keyword>
<dbReference type="Pfam" id="PF02681">
    <property type="entry name" value="DUF212"/>
    <property type="match status" value="1"/>
</dbReference>
<dbReference type="EMBL" id="NCVQ01000005">
    <property type="protein sequence ID" value="PWZ26415.1"/>
    <property type="molecule type" value="Genomic_DNA"/>
</dbReference>
<evidence type="ECO:0000256" key="3">
    <source>
        <dbReference type="SAM" id="Phobius"/>
    </source>
</evidence>
<dbReference type="InterPro" id="IPR003832">
    <property type="entry name" value="DUF212"/>
</dbReference>
<evidence type="ECO:0008006" key="5">
    <source>
        <dbReference type="Google" id="ProtNLM"/>
    </source>
</evidence>
<dbReference type="Proteomes" id="UP000251960">
    <property type="component" value="Chromosome 4"/>
</dbReference>
<organism evidence="4">
    <name type="scientific">Zea mays</name>
    <name type="common">Maize</name>
    <dbReference type="NCBI Taxonomy" id="4577"/>
    <lineage>
        <taxon>Eukaryota</taxon>
        <taxon>Viridiplantae</taxon>
        <taxon>Streptophyta</taxon>
        <taxon>Embryophyta</taxon>
        <taxon>Tracheophyta</taxon>
        <taxon>Spermatophyta</taxon>
        <taxon>Magnoliopsida</taxon>
        <taxon>Liliopsida</taxon>
        <taxon>Poales</taxon>
        <taxon>Poaceae</taxon>
        <taxon>PACMAD clade</taxon>
        <taxon>Panicoideae</taxon>
        <taxon>Andropogonodae</taxon>
        <taxon>Andropogoneae</taxon>
        <taxon>Tripsacinae</taxon>
        <taxon>Zea</taxon>
    </lineage>
</organism>
<sequence>MNPHAAIPPRSEQAPRPPRTPQGSDREPWRNPSCPAPPSRRARPFSYLVVFSNCSLVAAVLAFAIAQSIKVLTTWYNENLWDAKQLVGSGGMPSSHSAAVTALAVAVGLQEGFTSSLFATAAVFASVVGSPPRSPSGAAVKIVALRLQLENKDRDVERLKDVVLFLHVEPEPEPNRRLRDDISTLTDQIQCLAQELAQEAEMHSARSCFDEDGYRSSPRTSGFNEDIAFSLVCSITPPSHSHSETIGMSIRCFQNYILS</sequence>
<accession>A0A3L6F007</accession>
<gene>
    <name evidence="4" type="ORF">Zm00014a_015542</name>
</gene>
<protein>
    <recommendedName>
        <fullName evidence="5">Acid phosphatase/vanadium-dependent haloperoxidase-related protein</fullName>
    </recommendedName>
</protein>
<dbReference type="ExpressionAtlas" id="A0A3L6F007">
    <property type="expression patterns" value="baseline and differential"/>
</dbReference>
<dbReference type="AlphaFoldDB" id="A0A3L6F007"/>
<keyword evidence="1" id="KW-0175">Coiled coil</keyword>
<feature type="coiled-coil region" evidence="1">
    <location>
        <begin position="142"/>
        <end position="202"/>
    </location>
</feature>
<keyword evidence="3" id="KW-0812">Transmembrane</keyword>
<feature type="transmembrane region" description="Helical" evidence="3">
    <location>
        <begin position="45"/>
        <end position="66"/>
    </location>
</feature>
<dbReference type="PANTHER" id="PTHR31446:SF39">
    <property type="entry name" value="ACID PHOSPHATASE_VANADIUM-DEPENDENT HALOPEROXIDASE-RELATED PROTEIN"/>
    <property type="match status" value="1"/>
</dbReference>
<reference evidence="4" key="1">
    <citation type="journal article" date="2018" name="Nat. Genet.">
        <title>Extensive intraspecific gene order and gene structural variations between Mo17 and other maize genomes.</title>
        <authorList>
            <person name="Sun S."/>
            <person name="Zhou Y."/>
            <person name="Chen J."/>
            <person name="Shi J."/>
            <person name="Zhao H."/>
            <person name="Zhao H."/>
            <person name="Song W."/>
            <person name="Zhang M."/>
            <person name="Cui Y."/>
            <person name="Dong X."/>
            <person name="Liu H."/>
            <person name="Ma X."/>
            <person name="Jiao Y."/>
            <person name="Wang B."/>
            <person name="Wei X."/>
            <person name="Stein J.C."/>
            <person name="Glaubitz J.C."/>
            <person name="Lu F."/>
            <person name="Yu G."/>
            <person name="Liang C."/>
            <person name="Fengler K."/>
            <person name="Li B."/>
            <person name="Rafalski A."/>
            <person name="Schnable P.S."/>
            <person name="Ware D.H."/>
            <person name="Buckler E.S."/>
            <person name="Lai J."/>
        </authorList>
    </citation>
    <scope>NUCLEOTIDE SEQUENCE [LARGE SCALE GENOMIC DNA]</scope>
    <source>
        <tissue evidence="4">Seedling</tissue>
    </source>
</reference>
<comment type="caution">
    <text evidence="4">The sequence shown here is derived from an EMBL/GenBank/DDBJ whole genome shotgun (WGS) entry which is preliminary data.</text>
</comment>
<dbReference type="PANTHER" id="PTHR31446">
    <property type="entry name" value="ACID PHOSPHATASE/VANADIUM-DEPENDENT HALOPEROXIDASE-RELATED PROTEIN"/>
    <property type="match status" value="1"/>
</dbReference>
<name>A0A3L6F007_MAIZE</name>
<feature type="region of interest" description="Disordered" evidence="2">
    <location>
        <begin position="1"/>
        <end position="37"/>
    </location>
</feature>